<organism evidence="1 2">
    <name type="scientific">Oldenlandia corymbosa var. corymbosa</name>
    <dbReference type="NCBI Taxonomy" id="529605"/>
    <lineage>
        <taxon>Eukaryota</taxon>
        <taxon>Viridiplantae</taxon>
        <taxon>Streptophyta</taxon>
        <taxon>Embryophyta</taxon>
        <taxon>Tracheophyta</taxon>
        <taxon>Spermatophyta</taxon>
        <taxon>Magnoliopsida</taxon>
        <taxon>eudicotyledons</taxon>
        <taxon>Gunneridae</taxon>
        <taxon>Pentapetalae</taxon>
        <taxon>asterids</taxon>
        <taxon>lamiids</taxon>
        <taxon>Gentianales</taxon>
        <taxon>Rubiaceae</taxon>
        <taxon>Rubioideae</taxon>
        <taxon>Spermacoceae</taxon>
        <taxon>Hedyotis-Oldenlandia complex</taxon>
        <taxon>Oldenlandia</taxon>
    </lineage>
</organism>
<dbReference type="AlphaFoldDB" id="A0AAV1DC71"/>
<accession>A0AAV1DC71</accession>
<evidence type="ECO:0000313" key="2">
    <source>
        <dbReference type="Proteomes" id="UP001161247"/>
    </source>
</evidence>
<proteinExistence type="predicted"/>
<gene>
    <name evidence="1" type="ORF">OLC1_LOCUS13225</name>
</gene>
<sequence>MRRLCCYRFGLCDSGGKLLQSTRRSVNSPTPVTRIKRQPSNCCGRVAFRLRLCSEGSDLLMGRREKRCRIFHLTGTYRRVPYRGIRSIISKKNSRFLFATIKEPNPESPILRRY</sequence>
<dbReference type="EMBL" id="OX459121">
    <property type="protein sequence ID" value="CAI9104262.1"/>
    <property type="molecule type" value="Genomic_DNA"/>
</dbReference>
<keyword evidence="2" id="KW-1185">Reference proteome</keyword>
<reference evidence="1" key="1">
    <citation type="submission" date="2023-03" db="EMBL/GenBank/DDBJ databases">
        <authorList>
            <person name="Julca I."/>
        </authorList>
    </citation>
    <scope>NUCLEOTIDE SEQUENCE</scope>
</reference>
<protein>
    <submittedName>
        <fullName evidence="1">OLC1v1002899C1</fullName>
    </submittedName>
</protein>
<dbReference type="Proteomes" id="UP001161247">
    <property type="component" value="Chromosome 4"/>
</dbReference>
<name>A0AAV1DC71_OLDCO</name>
<evidence type="ECO:0000313" key="1">
    <source>
        <dbReference type="EMBL" id="CAI9104262.1"/>
    </source>
</evidence>